<feature type="region of interest" description="Disordered" evidence="1">
    <location>
        <begin position="148"/>
        <end position="216"/>
    </location>
</feature>
<sequence>METQVALEGIEGWTSQQQEPYDPRDHWSDLVPVESIHLLDPNQDSIGGPGQVFSSPTVGETTETGHGDLEIYPHLDERFGLDPWLHANLQTNNKAEFMSSLPAAFDENACMTNLFNGVDALQRTELETLINSLSYQEKMPAVFAGPSSVITGPSNNQTQLEHSPVSKPRSYTRRKGVSNHDELQKAIRSSINSPTAGSRSLNRVQKRQQTRRKIQQNSLIDALRKKMKHEGQNQEHSRLACPFFLRDRTKHLNCLHFQLTRVKDVKQHIARKHSGCIRCQNETSECECRMGASDTNVQERLQVAATGRFISDTQKQLLSARTGSGLSETKQWFKIWRIVFPNVPESERPENPYLKSDIEEVISMVHQLWHEKGLEALSLAQHTAQCTVERKPVDNLNFVGELLEKLALVCKLSTVADANRCVGETCGFA</sequence>
<dbReference type="EMBL" id="LFIW01002706">
    <property type="protein sequence ID" value="KZL64301.1"/>
    <property type="molecule type" value="Genomic_DNA"/>
</dbReference>
<keyword evidence="3" id="KW-1185">Reference proteome</keyword>
<dbReference type="Proteomes" id="UP000076584">
    <property type="component" value="Unassembled WGS sequence"/>
</dbReference>
<evidence type="ECO:0000313" key="3">
    <source>
        <dbReference type="Proteomes" id="UP000076584"/>
    </source>
</evidence>
<evidence type="ECO:0000313" key="2">
    <source>
        <dbReference type="EMBL" id="KZL64301.1"/>
    </source>
</evidence>
<feature type="compositionally biased region" description="Polar residues" evidence="1">
    <location>
        <begin position="187"/>
        <end position="202"/>
    </location>
</feature>
<dbReference type="PANTHER" id="PTHR38166">
    <property type="entry name" value="C2H2-TYPE DOMAIN-CONTAINING PROTEIN-RELATED"/>
    <property type="match status" value="1"/>
</dbReference>
<accession>A0A166M5B4</accession>
<dbReference type="AlphaFoldDB" id="A0A166M5B4"/>
<feature type="compositionally biased region" description="Polar residues" evidence="1">
    <location>
        <begin position="148"/>
        <end position="161"/>
    </location>
</feature>
<reference evidence="2 3" key="1">
    <citation type="submission" date="2015-06" db="EMBL/GenBank/DDBJ databases">
        <title>Survival trade-offs in plant roots during colonization by closely related pathogenic and mutualistic fungi.</title>
        <authorList>
            <person name="Hacquard S."/>
            <person name="Kracher B."/>
            <person name="Hiruma K."/>
            <person name="Weinman A."/>
            <person name="Muench P."/>
            <person name="Garrido Oter R."/>
            <person name="Ver Loren van Themaat E."/>
            <person name="Dallerey J.-F."/>
            <person name="Damm U."/>
            <person name="Henrissat B."/>
            <person name="Lespinet O."/>
            <person name="Thon M."/>
            <person name="Kemen E."/>
            <person name="McHardy A.C."/>
            <person name="Schulze-Lefert P."/>
            <person name="O'Connell R.J."/>
        </authorList>
    </citation>
    <scope>NUCLEOTIDE SEQUENCE [LARGE SCALE GENOMIC DNA]</scope>
    <source>
        <strain evidence="2 3">MAFF 238704</strain>
    </source>
</reference>
<organism evidence="2 3">
    <name type="scientific">Colletotrichum incanum</name>
    <name type="common">Soybean anthracnose fungus</name>
    <dbReference type="NCBI Taxonomy" id="1573173"/>
    <lineage>
        <taxon>Eukaryota</taxon>
        <taxon>Fungi</taxon>
        <taxon>Dikarya</taxon>
        <taxon>Ascomycota</taxon>
        <taxon>Pezizomycotina</taxon>
        <taxon>Sordariomycetes</taxon>
        <taxon>Hypocreomycetidae</taxon>
        <taxon>Glomerellales</taxon>
        <taxon>Glomerellaceae</taxon>
        <taxon>Colletotrichum</taxon>
        <taxon>Colletotrichum spaethianum species complex</taxon>
    </lineage>
</organism>
<evidence type="ECO:0000256" key="1">
    <source>
        <dbReference type="SAM" id="MobiDB-lite"/>
    </source>
</evidence>
<name>A0A166M5B4_COLIC</name>
<dbReference type="PANTHER" id="PTHR38166:SF1">
    <property type="entry name" value="C2H2-TYPE DOMAIN-CONTAINING PROTEIN"/>
    <property type="match status" value="1"/>
</dbReference>
<dbReference type="STRING" id="1573173.A0A166M5B4"/>
<protein>
    <submittedName>
        <fullName evidence="2">Uncharacterized protein</fullName>
    </submittedName>
</protein>
<gene>
    <name evidence="2" type="ORF">CI238_00602</name>
</gene>
<feature type="region of interest" description="Disordered" evidence="1">
    <location>
        <begin position="1"/>
        <end position="24"/>
    </location>
</feature>
<comment type="caution">
    <text evidence="2">The sequence shown here is derived from an EMBL/GenBank/DDBJ whole genome shotgun (WGS) entry which is preliminary data.</text>
</comment>
<feature type="compositionally biased region" description="Basic residues" evidence="1">
    <location>
        <begin position="204"/>
        <end position="214"/>
    </location>
</feature>
<proteinExistence type="predicted"/>